<evidence type="ECO:0000313" key="3">
    <source>
        <dbReference type="Proteomes" id="UP000002881"/>
    </source>
</evidence>
<protein>
    <submittedName>
        <fullName evidence="2">Uncharacterized protein</fullName>
    </submittedName>
</protein>
<dbReference type="KEGG" id="mpg:Theba_2447"/>
<gene>
    <name evidence="2" type="ORF">Theba_2447</name>
</gene>
<feature type="chain" id="PRO_5003658732" evidence="1">
    <location>
        <begin position="20"/>
        <end position="538"/>
    </location>
</feature>
<accession>I2F806</accession>
<feature type="signal peptide" evidence="1">
    <location>
        <begin position="1"/>
        <end position="19"/>
    </location>
</feature>
<dbReference type="EMBL" id="CP003532">
    <property type="protein sequence ID" value="AFK08059.1"/>
    <property type="molecule type" value="Genomic_DNA"/>
</dbReference>
<sequence length="538" mass="59749" precursor="true">MFRKALIAIVLVASVFAFSTQFKRTIEDKIVVQQDGSAIITRTEYVPASDLSKIYIQHRDALRERETANEAFANFYDEISKGYFFLYRSVPGFGDGDLRFKIEGNGDFTSTVSMKVTGLISESKDHPGSYQFSSKNFSEEKIMLKYLEDLIDGKAFETAFLGSSKNSLLTTKTTTIVLPEGSEIIDLLSPHGEKPSKDWSIDLGGGTKFKASLDLEKNTITLKEEIITGGGAPKNLMNEDNEELMAKLRDYAAYIAVFNNEKTGGKLSQPEPYFFKEDYSGSWNFGISHNFSTQFAYQTLSVEPGLNVSFTFGTSLLWEHQWKKVSWWKYKYVLKKFQTTVSLSPSLTPYIEVSSGAALSKTWEKNITTKTKWITFWVSCVPVTLVMEVKFDAKAEAGISGVIGFTASTTLSANTTLTVKYENGWSKNVNYSANYSGLQFDADAKVNAWAKGSLPLTLSAYVYYVAGPFVQFVPWLKGETNASAGSSTQVGYKVTAGFDVNGGVHMAGWLKDLCDGVPSVSYTFWNKSWTIANSTLTF</sequence>
<keyword evidence="1" id="KW-0732">Signal</keyword>
<organism evidence="2 3">
    <name type="scientific">Mesotoga prima MesG1.Ag.4.2</name>
    <dbReference type="NCBI Taxonomy" id="660470"/>
    <lineage>
        <taxon>Bacteria</taxon>
        <taxon>Thermotogati</taxon>
        <taxon>Thermotogota</taxon>
        <taxon>Thermotogae</taxon>
        <taxon>Kosmotogales</taxon>
        <taxon>Kosmotogaceae</taxon>
        <taxon>Mesotoga</taxon>
    </lineage>
</organism>
<dbReference type="GeneID" id="87108154"/>
<keyword evidence="3" id="KW-1185">Reference proteome</keyword>
<dbReference type="RefSeq" id="WP_014731794.1">
    <property type="nucleotide sequence ID" value="NC_017934.1"/>
</dbReference>
<dbReference type="AlphaFoldDB" id="I2F806"/>
<dbReference type="eggNOG" id="ENOG5033S4E">
    <property type="taxonomic scope" value="Bacteria"/>
</dbReference>
<evidence type="ECO:0000256" key="1">
    <source>
        <dbReference type="SAM" id="SignalP"/>
    </source>
</evidence>
<evidence type="ECO:0000313" key="2">
    <source>
        <dbReference type="EMBL" id="AFK08059.1"/>
    </source>
</evidence>
<reference evidence="2 3" key="1">
    <citation type="journal article" date="2012" name="Genome Biol. Evol.">
        <title>Genome Sequence of the Mesophilic Thermotogales Bacterium Mesotoga prima MesG1.Ag.4.2 Reveals the Largest Thermotogales Genome To Date.</title>
        <authorList>
            <person name="Zhaxybayeva O."/>
            <person name="Swithers K.S."/>
            <person name="Foght J."/>
            <person name="Green A.G."/>
            <person name="Bruce D."/>
            <person name="Detter C."/>
            <person name="Han S."/>
            <person name="Teshima H."/>
            <person name="Han J."/>
            <person name="Woyke T."/>
            <person name="Pitluck S."/>
            <person name="Nolan M."/>
            <person name="Ivanova N."/>
            <person name="Pati A."/>
            <person name="Land M.L."/>
            <person name="Dlutek M."/>
            <person name="Doolittle W.F."/>
            <person name="Noll K.M."/>
            <person name="Nesbo C.L."/>
        </authorList>
    </citation>
    <scope>NUCLEOTIDE SEQUENCE [LARGE SCALE GENOMIC DNA]</scope>
    <source>
        <strain evidence="3">mesG1.Ag.4.2</strain>
    </source>
</reference>
<name>I2F806_9BACT</name>
<proteinExistence type="predicted"/>
<dbReference type="Proteomes" id="UP000002881">
    <property type="component" value="Chromosome"/>
</dbReference>
<dbReference type="HOGENOM" id="CLU_508853_0_0_0"/>